<accession>A0A9P1N7W4</accession>
<sequence>MHPFNILFYFIHPFNQHRPHHSINHIYSLSTAPAHQSTNTTTHNKIVYPQLGETHFIRDSTMFSHYKGLLLTGSSRTANQIKRTQEEAQRRKAEAEAAALKLQQQQQQQRGSPLSTKIYINNQPPVEIFFGSDTEEDDFSLEDVEDAQEVDETFRPEDYEEEEEELVEQVANVQEVERIEQVEEIAVLVEEKQEVAIEEETIEESNDEVGELVELPPTEPVEDIGSLEMYGTPIPRSKPVPIRQRPKMLYPFGIEETNVYIGSYRNLNQFDLLKHELCDILTAGYTNIYVDIKAKAKKLTRAALCMELVPIVLQDGCTFFYDVETTTLMPEEDLFDFLADFCIKEYENEVCDRKSVALEQCFLDLMAAYPLKFFPSEKSQGFDMGYPLEPEEPPVESHKFYTHCRALFDAKTRALEHKIQNIELELNKGSDMSIVSINRLIRFFSDEFNFLPMSVKSTSSTDTDDSMWPPSPVPTPSPQEVVVAPPTPPIKSTYFSYICTAQSISL</sequence>
<feature type="region of interest" description="Disordered" evidence="2">
    <location>
        <begin position="459"/>
        <end position="480"/>
    </location>
</feature>
<proteinExistence type="predicted"/>
<name>A0A9P1N7W4_9PELO</name>
<dbReference type="Proteomes" id="UP001152747">
    <property type="component" value="Unassembled WGS sequence"/>
</dbReference>
<evidence type="ECO:0000256" key="2">
    <source>
        <dbReference type="SAM" id="MobiDB-lite"/>
    </source>
</evidence>
<feature type="coiled-coil region" evidence="1">
    <location>
        <begin position="78"/>
        <end position="110"/>
    </location>
</feature>
<evidence type="ECO:0000313" key="3">
    <source>
        <dbReference type="EMBL" id="CAI5454421.1"/>
    </source>
</evidence>
<evidence type="ECO:0000256" key="1">
    <source>
        <dbReference type="SAM" id="Coils"/>
    </source>
</evidence>
<feature type="coiled-coil region" evidence="1">
    <location>
        <begin position="159"/>
        <end position="208"/>
    </location>
</feature>
<organism evidence="3 4">
    <name type="scientific">Caenorhabditis angaria</name>
    <dbReference type="NCBI Taxonomy" id="860376"/>
    <lineage>
        <taxon>Eukaryota</taxon>
        <taxon>Metazoa</taxon>
        <taxon>Ecdysozoa</taxon>
        <taxon>Nematoda</taxon>
        <taxon>Chromadorea</taxon>
        <taxon>Rhabditida</taxon>
        <taxon>Rhabditina</taxon>
        <taxon>Rhabditomorpha</taxon>
        <taxon>Rhabditoidea</taxon>
        <taxon>Rhabditidae</taxon>
        <taxon>Peloderinae</taxon>
        <taxon>Caenorhabditis</taxon>
    </lineage>
</organism>
<dbReference type="AlphaFoldDB" id="A0A9P1N7W4"/>
<keyword evidence="1" id="KW-0175">Coiled coil</keyword>
<protein>
    <submittedName>
        <fullName evidence="3">Uncharacterized protein</fullName>
    </submittedName>
</protein>
<reference evidence="3" key="1">
    <citation type="submission" date="2022-11" db="EMBL/GenBank/DDBJ databases">
        <authorList>
            <person name="Kikuchi T."/>
        </authorList>
    </citation>
    <scope>NUCLEOTIDE SEQUENCE</scope>
    <source>
        <strain evidence="3">PS1010</strain>
    </source>
</reference>
<dbReference type="EMBL" id="CANHGI010000006">
    <property type="protein sequence ID" value="CAI5454421.1"/>
    <property type="molecule type" value="Genomic_DNA"/>
</dbReference>
<evidence type="ECO:0000313" key="4">
    <source>
        <dbReference type="Proteomes" id="UP001152747"/>
    </source>
</evidence>
<comment type="caution">
    <text evidence="3">The sequence shown here is derived from an EMBL/GenBank/DDBJ whole genome shotgun (WGS) entry which is preliminary data.</text>
</comment>
<gene>
    <name evidence="3" type="ORF">CAMP_LOCUS17058</name>
</gene>
<keyword evidence="4" id="KW-1185">Reference proteome</keyword>